<dbReference type="RefSeq" id="WP_344045919.1">
    <property type="nucleotide sequence ID" value="NZ_BAAAPB010000003.1"/>
</dbReference>
<dbReference type="EMBL" id="BAAAPB010000003">
    <property type="protein sequence ID" value="GAA1966852.1"/>
    <property type="molecule type" value="Genomic_DNA"/>
</dbReference>
<dbReference type="InterPro" id="IPR000086">
    <property type="entry name" value="NUDIX_hydrolase_dom"/>
</dbReference>
<dbReference type="Pfam" id="PF00293">
    <property type="entry name" value="NUDIX"/>
    <property type="match status" value="1"/>
</dbReference>
<dbReference type="Gene3D" id="3.90.79.10">
    <property type="entry name" value="Nucleoside Triphosphate Pyrophosphohydrolase"/>
    <property type="match status" value="1"/>
</dbReference>
<evidence type="ECO:0000256" key="2">
    <source>
        <dbReference type="ARBA" id="ARBA00022801"/>
    </source>
</evidence>
<keyword evidence="5" id="KW-1185">Reference proteome</keyword>
<organism evidence="4 5">
    <name type="scientific">Nocardioides panacihumi</name>
    <dbReference type="NCBI Taxonomy" id="400774"/>
    <lineage>
        <taxon>Bacteria</taxon>
        <taxon>Bacillati</taxon>
        <taxon>Actinomycetota</taxon>
        <taxon>Actinomycetes</taxon>
        <taxon>Propionibacteriales</taxon>
        <taxon>Nocardioidaceae</taxon>
        <taxon>Nocardioides</taxon>
    </lineage>
</organism>
<dbReference type="GO" id="GO:0016787">
    <property type="term" value="F:hydrolase activity"/>
    <property type="evidence" value="ECO:0007669"/>
    <property type="project" value="UniProtKB-KW"/>
</dbReference>
<proteinExistence type="predicted"/>
<keyword evidence="2 4" id="KW-0378">Hydrolase</keyword>
<feature type="domain" description="Nudix hydrolase" evidence="3">
    <location>
        <begin position="50"/>
        <end position="189"/>
    </location>
</feature>
<evidence type="ECO:0000313" key="4">
    <source>
        <dbReference type="EMBL" id="GAA1966852.1"/>
    </source>
</evidence>
<name>A0ABN2RC61_9ACTN</name>
<dbReference type="SUPFAM" id="SSF55811">
    <property type="entry name" value="Nudix"/>
    <property type="match status" value="1"/>
</dbReference>
<evidence type="ECO:0000259" key="3">
    <source>
        <dbReference type="PROSITE" id="PS51462"/>
    </source>
</evidence>
<dbReference type="PANTHER" id="PTHR43046:SF14">
    <property type="entry name" value="MUTT_NUDIX FAMILY PROTEIN"/>
    <property type="match status" value="1"/>
</dbReference>
<evidence type="ECO:0000313" key="5">
    <source>
        <dbReference type="Proteomes" id="UP001500571"/>
    </source>
</evidence>
<reference evidence="4 5" key="1">
    <citation type="journal article" date="2019" name="Int. J. Syst. Evol. Microbiol.">
        <title>The Global Catalogue of Microorganisms (GCM) 10K type strain sequencing project: providing services to taxonomists for standard genome sequencing and annotation.</title>
        <authorList>
            <consortium name="The Broad Institute Genomics Platform"/>
            <consortium name="The Broad Institute Genome Sequencing Center for Infectious Disease"/>
            <person name="Wu L."/>
            <person name="Ma J."/>
        </authorList>
    </citation>
    <scope>NUCLEOTIDE SEQUENCE [LARGE SCALE GENOMIC DNA]</scope>
    <source>
        <strain evidence="4 5">JCM 15309</strain>
    </source>
</reference>
<accession>A0ABN2RC61</accession>
<sequence>MSLPPADLRGDALALLGSWDAPNPAQESLRQQYVDYLTAHPSGVFREDRPHHITASTLVLSADASSVLLTLHAKAQRWFQFGGHLEPGDRSVLDAASREVREESGLLLALDPAPVQLSDHEVPFCGAVDPSGAAVHHLDVRFLAIAAADAVHAVSEESLDVRWWPADALPDPQEDLVELVAHARRRLELGGG</sequence>
<dbReference type="CDD" id="cd03674">
    <property type="entry name" value="NUDIX_Hydrolase"/>
    <property type="match status" value="1"/>
</dbReference>
<dbReference type="InterPro" id="IPR015797">
    <property type="entry name" value="NUDIX_hydrolase-like_dom_sf"/>
</dbReference>
<dbReference type="Proteomes" id="UP001500571">
    <property type="component" value="Unassembled WGS sequence"/>
</dbReference>
<dbReference type="PROSITE" id="PS51462">
    <property type="entry name" value="NUDIX"/>
    <property type="match status" value="1"/>
</dbReference>
<comment type="caution">
    <text evidence="4">The sequence shown here is derived from an EMBL/GenBank/DDBJ whole genome shotgun (WGS) entry which is preliminary data.</text>
</comment>
<gene>
    <name evidence="4" type="ORF">GCM10009798_28970</name>
</gene>
<protein>
    <submittedName>
        <fullName evidence="4">NUDIX hydrolase</fullName>
    </submittedName>
</protein>
<evidence type="ECO:0000256" key="1">
    <source>
        <dbReference type="ARBA" id="ARBA00001946"/>
    </source>
</evidence>
<dbReference type="PANTHER" id="PTHR43046">
    <property type="entry name" value="GDP-MANNOSE MANNOSYL HYDROLASE"/>
    <property type="match status" value="1"/>
</dbReference>
<comment type="cofactor">
    <cofactor evidence="1">
        <name>Mg(2+)</name>
        <dbReference type="ChEBI" id="CHEBI:18420"/>
    </cofactor>
</comment>